<organism evidence="3 4">
    <name type="scientific">Agrilutibacter niabensis</name>
    <dbReference type="NCBI Taxonomy" id="380628"/>
    <lineage>
        <taxon>Bacteria</taxon>
        <taxon>Pseudomonadati</taxon>
        <taxon>Pseudomonadota</taxon>
        <taxon>Gammaproteobacteria</taxon>
        <taxon>Lysobacterales</taxon>
        <taxon>Lysobacteraceae</taxon>
        <taxon>Agrilutibacter</taxon>
    </lineage>
</organism>
<evidence type="ECO:0000313" key="4">
    <source>
        <dbReference type="Proteomes" id="UP001267878"/>
    </source>
</evidence>
<feature type="region of interest" description="Disordered" evidence="1">
    <location>
        <begin position="31"/>
        <end position="52"/>
    </location>
</feature>
<evidence type="ECO:0000256" key="1">
    <source>
        <dbReference type="SAM" id="MobiDB-lite"/>
    </source>
</evidence>
<keyword evidence="4" id="KW-1185">Reference proteome</keyword>
<evidence type="ECO:0000313" key="3">
    <source>
        <dbReference type="EMBL" id="MDR7100310.1"/>
    </source>
</evidence>
<proteinExistence type="predicted"/>
<feature type="signal peptide" evidence="2">
    <location>
        <begin position="1"/>
        <end position="32"/>
    </location>
</feature>
<name>A0ABU1VSH5_9GAMM</name>
<dbReference type="RefSeq" id="WP_310055002.1">
    <property type="nucleotide sequence ID" value="NZ_JAVDVW010000002.1"/>
</dbReference>
<dbReference type="Proteomes" id="UP001267878">
    <property type="component" value="Unassembled WGS sequence"/>
</dbReference>
<evidence type="ECO:0000256" key="2">
    <source>
        <dbReference type="SAM" id="SignalP"/>
    </source>
</evidence>
<feature type="chain" id="PRO_5045371153" evidence="2">
    <location>
        <begin position="33"/>
        <end position="52"/>
    </location>
</feature>
<sequence>MHRGEYKESRLRNWLALLLMALAAIAAGRSQAASPSGETAHPPISLVGKIAD</sequence>
<keyword evidence="2" id="KW-0732">Signal</keyword>
<gene>
    <name evidence="3" type="ORF">J2X04_002691</name>
</gene>
<reference evidence="3 4" key="1">
    <citation type="submission" date="2023-07" db="EMBL/GenBank/DDBJ databases">
        <title>Sorghum-associated microbial communities from plants grown in Nebraska, USA.</title>
        <authorList>
            <person name="Schachtman D."/>
        </authorList>
    </citation>
    <scope>NUCLEOTIDE SEQUENCE [LARGE SCALE GENOMIC DNA]</scope>
    <source>
        <strain evidence="3 4">BE187</strain>
    </source>
</reference>
<comment type="caution">
    <text evidence="3">The sequence shown here is derived from an EMBL/GenBank/DDBJ whole genome shotgun (WGS) entry which is preliminary data.</text>
</comment>
<protein>
    <submittedName>
        <fullName evidence="3">Uncharacterized protein</fullName>
    </submittedName>
</protein>
<dbReference type="EMBL" id="JAVDVW010000002">
    <property type="protein sequence ID" value="MDR7100310.1"/>
    <property type="molecule type" value="Genomic_DNA"/>
</dbReference>
<accession>A0ABU1VSH5</accession>